<dbReference type="OrthoDB" id="1431064at2"/>
<protein>
    <submittedName>
        <fullName evidence="2">DinB family protein</fullName>
    </submittedName>
</protein>
<dbReference type="Pfam" id="PF12867">
    <property type="entry name" value="DinB_2"/>
    <property type="match status" value="1"/>
</dbReference>
<accession>A0A5B8UXR2</accession>
<reference evidence="2 3" key="1">
    <citation type="journal article" date="2017" name="Curr. Microbiol.">
        <title>Mucilaginibacter ginsenosidivorans sp. nov., Isolated from Soil of Ginseng Field.</title>
        <authorList>
            <person name="Kim M.M."/>
            <person name="Siddiqi M.Z."/>
            <person name="Im W.T."/>
        </authorList>
    </citation>
    <scope>NUCLEOTIDE SEQUENCE [LARGE SCALE GENOMIC DNA]</scope>
    <source>
        <strain evidence="2 3">Gsoil 3017</strain>
    </source>
</reference>
<dbReference type="Gene3D" id="1.20.120.450">
    <property type="entry name" value="dinb family like domain"/>
    <property type="match status" value="1"/>
</dbReference>
<keyword evidence="3" id="KW-1185">Reference proteome</keyword>
<gene>
    <name evidence="2" type="ORF">FRZ54_14590</name>
</gene>
<dbReference type="EMBL" id="CP042436">
    <property type="protein sequence ID" value="QEC63749.1"/>
    <property type="molecule type" value="Genomic_DNA"/>
</dbReference>
<evidence type="ECO:0000313" key="3">
    <source>
        <dbReference type="Proteomes" id="UP000321479"/>
    </source>
</evidence>
<dbReference type="AlphaFoldDB" id="A0A5B8UXR2"/>
<evidence type="ECO:0000259" key="1">
    <source>
        <dbReference type="Pfam" id="PF12867"/>
    </source>
</evidence>
<dbReference type="Proteomes" id="UP000321479">
    <property type="component" value="Chromosome"/>
</dbReference>
<dbReference type="RefSeq" id="WP_147032323.1">
    <property type="nucleotide sequence ID" value="NZ_CP042436.1"/>
</dbReference>
<organism evidence="2 3">
    <name type="scientific">Mucilaginibacter ginsenosidivorans</name>
    <dbReference type="NCBI Taxonomy" id="398053"/>
    <lineage>
        <taxon>Bacteria</taxon>
        <taxon>Pseudomonadati</taxon>
        <taxon>Bacteroidota</taxon>
        <taxon>Sphingobacteriia</taxon>
        <taxon>Sphingobacteriales</taxon>
        <taxon>Sphingobacteriaceae</taxon>
        <taxon>Mucilaginibacter</taxon>
    </lineage>
</organism>
<dbReference type="KEGG" id="mgin:FRZ54_14590"/>
<dbReference type="InterPro" id="IPR024775">
    <property type="entry name" value="DinB-like"/>
</dbReference>
<name>A0A5B8UXR2_9SPHI</name>
<dbReference type="SUPFAM" id="SSF109854">
    <property type="entry name" value="DinB/YfiT-like putative metalloenzymes"/>
    <property type="match status" value="1"/>
</dbReference>
<sequence>MLYSSLVCRLKSQHLALSEIVNHLDEKQLNRQPEPGKWSIKDNIAHMVTYQPVFMARVHQILKGGTPAFNAYRADNEPDFIAARELPLNELMRKLMGNRRQILELITNLTDDDLLLQGTHPKYGTLTITEWTEFFLLHEAHHLFTIFRLAKG</sequence>
<feature type="domain" description="DinB-like" evidence="1">
    <location>
        <begin position="16"/>
        <end position="144"/>
    </location>
</feature>
<proteinExistence type="predicted"/>
<dbReference type="InterPro" id="IPR034660">
    <property type="entry name" value="DinB/YfiT-like"/>
</dbReference>
<evidence type="ECO:0000313" key="2">
    <source>
        <dbReference type="EMBL" id="QEC63749.1"/>
    </source>
</evidence>